<comment type="catalytic activity">
    <reaction evidence="1">
        <text>ATP + protein L-histidine = ADP + protein N-phospho-L-histidine.</text>
        <dbReference type="EC" id="2.7.13.3"/>
    </reaction>
</comment>
<feature type="domain" description="Histidine kinase" evidence="7">
    <location>
        <begin position="260"/>
        <end position="496"/>
    </location>
</feature>
<dbReference type="SMART" id="SM00387">
    <property type="entry name" value="HATPase_c"/>
    <property type="match status" value="1"/>
</dbReference>
<evidence type="ECO:0000256" key="4">
    <source>
        <dbReference type="ARBA" id="ARBA00022679"/>
    </source>
</evidence>
<evidence type="ECO:0000313" key="8">
    <source>
        <dbReference type="EMBL" id="MDO7841428.1"/>
    </source>
</evidence>
<dbReference type="PROSITE" id="PS50109">
    <property type="entry name" value="HIS_KIN"/>
    <property type="match status" value="1"/>
</dbReference>
<dbReference type="SUPFAM" id="SSF47384">
    <property type="entry name" value="Homodimeric domain of signal transducing histidine kinase"/>
    <property type="match status" value="1"/>
</dbReference>
<evidence type="ECO:0000313" key="9">
    <source>
        <dbReference type="Proteomes" id="UP001176468"/>
    </source>
</evidence>
<dbReference type="EC" id="2.7.13.3" evidence="2"/>
<organism evidence="8 9">
    <name type="scientific">Sphingomonas immobilis</name>
    <dbReference type="NCBI Taxonomy" id="3063997"/>
    <lineage>
        <taxon>Bacteria</taxon>
        <taxon>Pseudomonadati</taxon>
        <taxon>Pseudomonadota</taxon>
        <taxon>Alphaproteobacteria</taxon>
        <taxon>Sphingomonadales</taxon>
        <taxon>Sphingomonadaceae</taxon>
        <taxon>Sphingomonas</taxon>
    </lineage>
</organism>
<proteinExistence type="predicted"/>
<dbReference type="CDD" id="cd19410">
    <property type="entry name" value="HK9-like_sensor"/>
    <property type="match status" value="1"/>
</dbReference>
<reference evidence="8" key="1">
    <citation type="submission" date="2023-07" db="EMBL/GenBank/DDBJ databases">
        <authorList>
            <person name="Kim M.K."/>
        </authorList>
    </citation>
    <scope>NUCLEOTIDE SEQUENCE</scope>
    <source>
        <strain evidence="8">CA1-15</strain>
    </source>
</reference>
<dbReference type="CDD" id="cd00082">
    <property type="entry name" value="HisKA"/>
    <property type="match status" value="1"/>
</dbReference>
<evidence type="ECO:0000256" key="1">
    <source>
        <dbReference type="ARBA" id="ARBA00000085"/>
    </source>
</evidence>
<dbReference type="Proteomes" id="UP001176468">
    <property type="component" value="Unassembled WGS sequence"/>
</dbReference>
<evidence type="ECO:0000256" key="6">
    <source>
        <dbReference type="SAM" id="Phobius"/>
    </source>
</evidence>
<dbReference type="SUPFAM" id="SSF55874">
    <property type="entry name" value="ATPase domain of HSP90 chaperone/DNA topoisomerase II/histidine kinase"/>
    <property type="match status" value="1"/>
</dbReference>
<evidence type="ECO:0000256" key="3">
    <source>
        <dbReference type="ARBA" id="ARBA00022553"/>
    </source>
</evidence>
<keyword evidence="5" id="KW-0418">Kinase</keyword>
<comment type="caution">
    <text evidence="8">The sequence shown here is derived from an EMBL/GenBank/DDBJ whole genome shotgun (WGS) entry which is preliminary data.</text>
</comment>
<dbReference type="InterPro" id="IPR003661">
    <property type="entry name" value="HisK_dim/P_dom"/>
</dbReference>
<dbReference type="SMART" id="SM00388">
    <property type="entry name" value="HisKA"/>
    <property type="match status" value="1"/>
</dbReference>
<keyword evidence="6" id="KW-1133">Transmembrane helix</keyword>
<keyword evidence="6" id="KW-0472">Membrane</keyword>
<dbReference type="InterPro" id="IPR004358">
    <property type="entry name" value="Sig_transdc_His_kin-like_C"/>
</dbReference>
<dbReference type="InterPro" id="IPR003594">
    <property type="entry name" value="HATPase_dom"/>
</dbReference>
<name>A0ABT8ZVW8_9SPHN</name>
<dbReference type="Pfam" id="PF05227">
    <property type="entry name" value="CHASE3"/>
    <property type="match status" value="1"/>
</dbReference>
<dbReference type="PANTHER" id="PTHR42878:SF15">
    <property type="entry name" value="BACTERIOPHYTOCHROME"/>
    <property type="match status" value="1"/>
</dbReference>
<evidence type="ECO:0000256" key="5">
    <source>
        <dbReference type="ARBA" id="ARBA00022777"/>
    </source>
</evidence>
<dbReference type="InterPro" id="IPR005467">
    <property type="entry name" value="His_kinase_dom"/>
</dbReference>
<keyword evidence="6" id="KW-0812">Transmembrane</keyword>
<keyword evidence="3" id="KW-0597">Phosphoprotein</keyword>
<accession>A0ABT8ZVW8</accession>
<dbReference type="InterPro" id="IPR050351">
    <property type="entry name" value="BphY/WalK/GraS-like"/>
</dbReference>
<dbReference type="Pfam" id="PF02518">
    <property type="entry name" value="HATPase_c"/>
    <property type="match status" value="1"/>
</dbReference>
<dbReference type="InterPro" id="IPR036890">
    <property type="entry name" value="HATPase_C_sf"/>
</dbReference>
<feature type="transmembrane region" description="Helical" evidence="6">
    <location>
        <begin position="192"/>
        <end position="216"/>
    </location>
</feature>
<dbReference type="PRINTS" id="PR00344">
    <property type="entry name" value="BCTRLSENSOR"/>
</dbReference>
<keyword evidence="4" id="KW-0808">Transferase</keyword>
<dbReference type="InterPro" id="IPR007891">
    <property type="entry name" value="CHASE3"/>
</dbReference>
<dbReference type="EMBL" id="JAUQSZ010000002">
    <property type="protein sequence ID" value="MDO7841428.1"/>
    <property type="molecule type" value="Genomic_DNA"/>
</dbReference>
<dbReference type="Gene3D" id="1.10.287.130">
    <property type="match status" value="1"/>
</dbReference>
<evidence type="ECO:0000259" key="7">
    <source>
        <dbReference type="PROSITE" id="PS50109"/>
    </source>
</evidence>
<keyword evidence="9" id="KW-1185">Reference proteome</keyword>
<protein>
    <recommendedName>
        <fullName evidence="2">histidine kinase</fullName>
        <ecNumber evidence="2">2.7.13.3</ecNumber>
    </recommendedName>
</protein>
<gene>
    <name evidence="8" type="ORF">Q5H94_03750</name>
</gene>
<sequence length="512" mass="57007">MFETVLRRFGGTRHAIGRFLIVCMVVGFLALLAAGVAAVLTVVRTERHTEMVNHTYVVKLAIDRARTLVEQGETARRGYLLTGDKAYRDNYVIAARVTPREIDRINDLTADNPNQVRNIGNLRMLVSDLIEQRERTIADTDAGRRDAAIATFTAEKNARRMFRIREILSRMSAEESRLLTIRNGEQRAGINAFYVTLSVAALLLLVVATFSLATVLQYTRDLNASQERLRDFADSLEEQVAERTAELTRANEEVQRFAYIVSHDLRSPLVNVMGFTAELESATATIRDLIDRVDAAAPGVATEDDRLAAREDLPEAIGFIRTSTQKMDRLINAILKLSREGRRTIMPDRLDIAAMGRTIRASVQHLLDERGAEMIVEDPVPAIVNDRLAVEQILSNVIENAIKYLSPDRPGRIVLRGHVEGSRAIFDIEDNGRGIAPSDHTRIFDLFRRSGQQDQPGEGIGLAHVRALAYRLGGTIDVESELGTGSTFRITLPLTYVDPQSGQPANKENEKP</sequence>
<feature type="transmembrane region" description="Helical" evidence="6">
    <location>
        <begin position="15"/>
        <end position="43"/>
    </location>
</feature>
<dbReference type="RefSeq" id="WP_304559886.1">
    <property type="nucleotide sequence ID" value="NZ_JAUQSZ010000002.1"/>
</dbReference>
<dbReference type="Gene3D" id="3.30.565.10">
    <property type="entry name" value="Histidine kinase-like ATPase, C-terminal domain"/>
    <property type="match status" value="1"/>
</dbReference>
<dbReference type="PANTHER" id="PTHR42878">
    <property type="entry name" value="TWO-COMPONENT HISTIDINE KINASE"/>
    <property type="match status" value="1"/>
</dbReference>
<dbReference type="InterPro" id="IPR036097">
    <property type="entry name" value="HisK_dim/P_sf"/>
</dbReference>
<evidence type="ECO:0000256" key="2">
    <source>
        <dbReference type="ARBA" id="ARBA00012438"/>
    </source>
</evidence>